<sequence>MEARMIKSSEEIARLQEAARISSEIYSGILSSLKVGMKETEVAALMDYRMMQAGASGTGFDTIVCFGENAAEPHHSPGDRKLKKGDFVLTDYGAKYKGYTADTTRTLVFGRATPEQKEIYSTVYAAQKESMLLVRD</sequence>
<dbReference type="Gene3D" id="3.90.230.10">
    <property type="entry name" value="Creatinase/methionine aminopeptidase superfamily"/>
    <property type="match status" value="1"/>
</dbReference>
<organism evidence="2">
    <name type="scientific">mine drainage metagenome</name>
    <dbReference type="NCBI Taxonomy" id="410659"/>
    <lineage>
        <taxon>unclassified sequences</taxon>
        <taxon>metagenomes</taxon>
        <taxon>ecological metagenomes</taxon>
    </lineage>
</organism>
<dbReference type="AlphaFoldDB" id="T0YWV2"/>
<gene>
    <name evidence="2" type="ORF">B1B_16515</name>
</gene>
<dbReference type="EMBL" id="AUZY01010988">
    <property type="protein sequence ID" value="EQD36442.1"/>
    <property type="molecule type" value="Genomic_DNA"/>
</dbReference>
<feature type="domain" description="Peptidase M24" evidence="1">
    <location>
        <begin position="14"/>
        <end position="135"/>
    </location>
</feature>
<reference evidence="2" key="1">
    <citation type="submission" date="2013-08" db="EMBL/GenBank/DDBJ databases">
        <authorList>
            <person name="Mendez C."/>
            <person name="Richter M."/>
            <person name="Ferrer M."/>
            <person name="Sanchez J."/>
        </authorList>
    </citation>
    <scope>NUCLEOTIDE SEQUENCE</scope>
</reference>
<dbReference type="PANTHER" id="PTHR46112:SF2">
    <property type="entry name" value="XAA-PRO AMINOPEPTIDASE P-RELATED"/>
    <property type="match status" value="1"/>
</dbReference>
<dbReference type="Pfam" id="PF00557">
    <property type="entry name" value="Peptidase_M24"/>
    <property type="match status" value="1"/>
</dbReference>
<evidence type="ECO:0000259" key="1">
    <source>
        <dbReference type="Pfam" id="PF00557"/>
    </source>
</evidence>
<protein>
    <submittedName>
        <fullName evidence="2">Xaa-Pro dipeptidase</fullName>
    </submittedName>
</protein>
<dbReference type="InterPro" id="IPR036005">
    <property type="entry name" value="Creatinase/aminopeptidase-like"/>
</dbReference>
<name>T0YWV2_9ZZZZ</name>
<evidence type="ECO:0000313" key="2">
    <source>
        <dbReference type="EMBL" id="EQD36442.1"/>
    </source>
</evidence>
<reference evidence="2" key="2">
    <citation type="journal article" date="2014" name="ISME J.">
        <title>Microbial stratification in low pH oxic and suboxic macroscopic growths along an acid mine drainage.</title>
        <authorList>
            <person name="Mendez-Garcia C."/>
            <person name="Mesa V."/>
            <person name="Sprenger R.R."/>
            <person name="Richter M."/>
            <person name="Diez M.S."/>
            <person name="Solano J."/>
            <person name="Bargiela R."/>
            <person name="Golyshina O.V."/>
            <person name="Manteca A."/>
            <person name="Ramos J.L."/>
            <person name="Gallego J.R."/>
            <person name="Llorente I."/>
            <person name="Martins Dos Santos V.A."/>
            <person name="Jensen O.N."/>
            <person name="Pelaez A.I."/>
            <person name="Sanchez J."/>
            <person name="Ferrer M."/>
        </authorList>
    </citation>
    <scope>NUCLEOTIDE SEQUENCE</scope>
</reference>
<dbReference type="InterPro" id="IPR050659">
    <property type="entry name" value="Peptidase_M24B"/>
</dbReference>
<feature type="non-terminal residue" evidence="2">
    <location>
        <position position="136"/>
    </location>
</feature>
<comment type="caution">
    <text evidence="2">The sequence shown here is derived from an EMBL/GenBank/DDBJ whole genome shotgun (WGS) entry which is preliminary data.</text>
</comment>
<proteinExistence type="predicted"/>
<accession>T0YWV2</accession>
<dbReference type="InterPro" id="IPR000994">
    <property type="entry name" value="Pept_M24"/>
</dbReference>
<dbReference type="PANTHER" id="PTHR46112">
    <property type="entry name" value="AMINOPEPTIDASE"/>
    <property type="match status" value="1"/>
</dbReference>
<dbReference type="SUPFAM" id="SSF55920">
    <property type="entry name" value="Creatinase/aminopeptidase"/>
    <property type="match status" value="1"/>
</dbReference>